<dbReference type="RefSeq" id="WP_143554472.1">
    <property type="nucleotide sequence ID" value="NZ_VJWA01000001.1"/>
</dbReference>
<evidence type="ECO:0000313" key="2">
    <source>
        <dbReference type="EMBL" id="TRW16928.1"/>
    </source>
</evidence>
<sequence length="233" mass="23836">MSAGSDLDGDDGLAIDTALGALSRDALRAAEARMASDPVFRASVEEWQRLLAPLDEATAPVSPSPEVWSRIMSVIEPAPRVAAKPSIWSSLNLWRGLAGASTAVAAVTAILLIARPDTPAAPQLLVANLASEGGVSLITATYDASREAIILTPAGKTDDAGRTPELWVIEGDNPPRSLGTIDLASPESHAIPAERLKGLKPGSTLAISLEPKGGSKTGAPTGPVVATGKLTGI</sequence>
<dbReference type="Pfam" id="PF10099">
    <property type="entry name" value="RskA_C"/>
    <property type="match status" value="1"/>
</dbReference>
<dbReference type="Proteomes" id="UP000317894">
    <property type="component" value="Unassembled WGS sequence"/>
</dbReference>
<dbReference type="PANTHER" id="PTHR37461">
    <property type="entry name" value="ANTI-SIGMA-K FACTOR RSKA"/>
    <property type="match status" value="1"/>
</dbReference>
<protein>
    <submittedName>
        <fullName evidence="2">Anti-sigma factor</fullName>
    </submittedName>
</protein>
<dbReference type="EMBL" id="VJWA01000001">
    <property type="protein sequence ID" value="TRW16928.1"/>
    <property type="molecule type" value="Genomic_DNA"/>
</dbReference>
<dbReference type="AlphaFoldDB" id="A0A552UFC8"/>
<dbReference type="InterPro" id="IPR051474">
    <property type="entry name" value="Anti-sigma-K/W_factor"/>
</dbReference>
<comment type="caution">
    <text evidence="2">The sequence shown here is derived from an EMBL/GenBank/DDBJ whole genome shotgun (WGS) entry which is preliminary data.</text>
</comment>
<feature type="domain" description="Anti-sigma K factor RskA C-terminal" evidence="1">
    <location>
        <begin position="102"/>
        <end position="224"/>
    </location>
</feature>
<proteinExistence type="predicted"/>
<dbReference type="PANTHER" id="PTHR37461:SF1">
    <property type="entry name" value="ANTI-SIGMA-K FACTOR RSKA"/>
    <property type="match status" value="1"/>
</dbReference>
<dbReference type="GO" id="GO:0016989">
    <property type="term" value="F:sigma factor antagonist activity"/>
    <property type="evidence" value="ECO:0007669"/>
    <property type="project" value="TreeGrafter"/>
</dbReference>
<dbReference type="OrthoDB" id="9816387at2"/>
<name>A0A552UFC8_9SPHN</name>
<gene>
    <name evidence="2" type="ORF">FMM06_01590</name>
</gene>
<evidence type="ECO:0000259" key="1">
    <source>
        <dbReference type="Pfam" id="PF10099"/>
    </source>
</evidence>
<organism evidence="2 3">
    <name type="scientific">Glacieibacterium frigidum</name>
    <dbReference type="NCBI Taxonomy" id="2593303"/>
    <lineage>
        <taxon>Bacteria</taxon>
        <taxon>Pseudomonadati</taxon>
        <taxon>Pseudomonadota</taxon>
        <taxon>Alphaproteobacteria</taxon>
        <taxon>Sphingomonadales</taxon>
        <taxon>Sphingosinicellaceae</taxon>
        <taxon>Glacieibacterium</taxon>
    </lineage>
</organism>
<dbReference type="GO" id="GO:0005886">
    <property type="term" value="C:plasma membrane"/>
    <property type="evidence" value="ECO:0007669"/>
    <property type="project" value="InterPro"/>
</dbReference>
<keyword evidence="3" id="KW-1185">Reference proteome</keyword>
<accession>A0A552UFC8</accession>
<dbReference type="InterPro" id="IPR018764">
    <property type="entry name" value="RskA_C"/>
</dbReference>
<reference evidence="2 3" key="1">
    <citation type="submission" date="2019-07" db="EMBL/GenBank/DDBJ databases">
        <title>Novel species isolated from glacier.</title>
        <authorList>
            <person name="Liu Q."/>
            <person name="Xin Y.-H."/>
        </authorList>
    </citation>
    <scope>NUCLEOTIDE SEQUENCE [LARGE SCALE GENOMIC DNA]</scope>
    <source>
        <strain evidence="2 3">LB1R16</strain>
    </source>
</reference>
<dbReference type="GO" id="GO:0006417">
    <property type="term" value="P:regulation of translation"/>
    <property type="evidence" value="ECO:0007669"/>
    <property type="project" value="TreeGrafter"/>
</dbReference>
<evidence type="ECO:0000313" key="3">
    <source>
        <dbReference type="Proteomes" id="UP000317894"/>
    </source>
</evidence>